<gene>
    <name evidence="1" type="ORF">HCU74_16590</name>
</gene>
<proteinExistence type="predicted"/>
<organism evidence="1 2">
    <name type="scientific">Spongiibacter thalassae</name>
    <dbReference type="NCBI Taxonomy" id="2721624"/>
    <lineage>
        <taxon>Bacteria</taxon>
        <taxon>Pseudomonadati</taxon>
        <taxon>Pseudomonadota</taxon>
        <taxon>Gammaproteobacteria</taxon>
        <taxon>Cellvibrionales</taxon>
        <taxon>Spongiibacteraceae</taxon>
        <taxon>Spongiibacter</taxon>
    </lineage>
</organism>
<dbReference type="RefSeq" id="WP_168451532.1">
    <property type="nucleotide sequence ID" value="NZ_JAAWWK010000006.1"/>
</dbReference>
<sequence length="266" mass="29087">MSQLLPHHHTSPPSGGQRHTTLQAQLQALTGSAGALSHRDFADKLGQLIGLSNAIALSESLRSLKRLGPKGDAGAGSLHRELLTARGEILGFIVNSFVDEDSTEEGAPSLPFILPRPPTDSIDEPAEAYKAYQRFYALHQSEMDYRLIALRKHMQQVLTARSAALAQLAELDRSLTETLGDYSRRVLASIPRLLGQRFHALIRAQIEQDTALAPNEVFAQWVAAGGGLQQFLAEMRGLLIAELDMRLMPLIGLLEALDVEVENNND</sequence>
<dbReference type="Proteomes" id="UP000765845">
    <property type="component" value="Unassembled WGS sequence"/>
</dbReference>
<evidence type="ECO:0000313" key="2">
    <source>
        <dbReference type="Proteomes" id="UP000765845"/>
    </source>
</evidence>
<dbReference type="InterPro" id="IPR021783">
    <property type="entry name" value="DUF3348"/>
</dbReference>
<evidence type="ECO:0000313" key="1">
    <source>
        <dbReference type="EMBL" id="NKI19028.1"/>
    </source>
</evidence>
<dbReference type="EMBL" id="JAAWWK010000006">
    <property type="protein sequence ID" value="NKI19028.1"/>
    <property type="molecule type" value="Genomic_DNA"/>
</dbReference>
<keyword evidence="2" id="KW-1185">Reference proteome</keyword>
<accession>A0ABX1GKL3</accession>
<comment type="caution">
    <text evidence="1">The sequence shown here is derived from an EMBL/GenBank/DDBJ whole genome shotgun (WGS) entry which is preliminary data.</text>
</comment>
<dbReference type="Pfam" id="PF11828">
    <property type="entry name" value="DUF3348"/>
    <property type="match status" value="1"/>
</dbReference>
<reference evidence="1 2" key="1">
    <citation type="submission" date="2020-04" db="EMBL/GenBank/DDBJ databases">
        <authorList>
            <person name="Yoon J."/>
        </authorList>
    </citation>
    <scope>NUCLEOTIDE SEQUENCE [LARGE SCALE GENOMIC DNA]</scope>
    <source>
        <strain evidence="1 2">KMU-166</strain>
    </source>
</reference>
<name>A0ABX1GKL3_9GAMM</name>
<protein>
    <submittedName>
        <fullName evidence="1">DUF3348 domain-containing protein</fullName>
    </submittedName>
</protein>